<evidence type="ECO:0000256" key="5">
    <source>
        <dbReference type="ARBA" id="ARBA00023040"/>
    </source>
</evidence>
<sequence length="338" mass="38233">MYGEGDYSPNTIMSSVSSEPQPQGTGLPNIIPTNSSTMCSNEYCVSDEDYIEMIEAYIFPSPYEWLLIALHMTVFFVGLIGNALVCISVYRNHSMRTVTNYFIVNLAVADFLVILFCLPPSVLWDVTETWFFGSLMCKLVLYLQSVSVSVSVLTLTFISIDRWYAICHPLKFKSTASRAKKAIIIIWVTSLLLVLPDALVMDTRRSSALRVETHYFTDCTYTWSNHYTKIYQLLIVFFLYFFPFLFMSFFYYQIVKVLWNRNIPGSAEVNSRQIRTAVVKSSGNGAISLTSATATSSSSSAGIETQIRSRRKAAKMIISVVVLFGLCYMPVHLINTLR</sequence>
<dbReference type="InterPro" id="IPR000276">
    <property type="entry name" value="GPCR_Rhodpsn"/>
</dbReference>
<dbReference type="SUPFAM" id="SSF81321">
    <property type="entry name" value="Family A G protein-coupled receptor-like"/>
    <property type="match status" value="1"/>
</dbReference>
<dbReference type="PANTHER" id="PTHR45695">
    <property type="entry name" value="LEUCOKININ RECEPTOR-RELATED"/>
    <property type="match status" value="1"/>
</dbReference>
<dbReference type="GO" id="GO:0005886">
    <property type="term" value="C:plasma membrane"/>
    <property type="evidence" value="ECO:0007669"/>
    <property type="project" value="TreeGrafter"/>
</dbReference>
<evidence type="ECO:0000256" key="1">
    <source>
        <dbReference type="ARBA" id="ARBA00004141"/>
    </source>
</evidence>
<dbReference type="InterPro" id="IPR000204">
    <property type="entry name" value="Orexin_rcpt"/>
</dbReference>
<evidence type="ECO:0000313" key="13">
    <source>
        <dbReference type="EMBL" id="KAF8797274.1"/>
    </source>
</evidence>
<dbReference type="Gene3D" id="1.20.1070.10">
    <property type="entry name" value="Rhodopsin 7-helix transmembrane proteins"/>
    <property type="match status" value="1"/>
</dbReference>
<dbReference type="PRINTS" id="PR01064">
    <property type="entry name" value="OREXINR"/>
</dbReference>
<gene>
    <name evidence="13" type="ORF">HNY73_001559</name>
</gene>
<dbReference type="EMBL" id="JABXBU010000001">
    <property type="protein sequence ID" value="KAF8797274.1"/>
    <property type="molecule type" value="Genomic_DNA"/>
</dbReference>
<dbReference type="Pfam" id="PF00001">
    <property type="entry name" value="7tm_1"/>
    <property type="match status" value="1"/>
</dbReference>
<dbReference type="PROSITE" id="PS50262">
    <property type="entry name" value="G_PROTEIN_RECEP_F1_2"/>
    <property type="match status" value="1"/>
</dbReference>
<comment type="subcellular location">
    <subcellularLocation>
        <location evidence="1">Membrane</location>
        <topology evidence="1">Multi-pass membrane protein</topology>
    </subcellularLocation>
</comment>
<dbReference type="GO" id="GO:0016499">
    <property type="term" value="F:orexin receptor activity"/>
    <property type="evidence" value="ECO:0007669"/>
    <property type="project" value="InterPro"/>
</dbReference>
<dbReference type="Proteomes" id="UP000807504">
    <property type="component" value="Unassembled WGS sequence"/>
</dbReference>
<feature type="transmembrane region" description="Helical" evidence="11">
    <location>
        <begin position="102"/>
        <end position="122"/>
    </location>
</feature>
<evidence type="ECO:0000256" key="7">
    <source>
        <dbReference type="ARBA" id="ARBA00023170"/>
    </source>
</evidence>
<organism evidence="13 14">
    <name type="scientific">Argiope bruennichi</name>
    <name type="common">Wasp spider</name>
    <name type="synonym">Aranea bruennichi</name>
    <dbReference type="NCBI Taxonomy" id="94029"/>
    <lineage>
        <taxon>Eukaryota</taxon>
        <taxon>Metazoa</taxon>
        <taxon>Ecdysozoa</taxon>
        <taxon>Arthropoda</taxon>
        <taxon>Chelicerata</taxon>
        <taxon>Arachnida</taxon>
        <taxon>Araneae</taxon>
        <taxon>Araneomorphae</taxon>
        <taxon>Entelegynae</taxon>
        <taxon>Araneoidea</taxon>
        <taxon>Araneidae</taxon>
        <taxon>Argiope</taxon>
    </lineage>
</organism>
<keyword evidence="3 9" id="KW-0812">Transmembrane</keyword>
<evidence type="ECO:0000256" key="10">
    <source>
        <dbReference type="SAM" id="MobiDB-lite"/>
    </source>
</evidence>
<keyword evidence="4 11" id="KW-1133">Transmembrane helix</keyword>
<evidence type="ECO:0000259" key="12">
    <source>
        <dbReference type="PROSITE" id="PS50262"/>
    </source>
</evidence>
<accession>A0A8T0G1T1</accession>
<evidence type="ECO:0000256" key="2">
    <source>
        <dbReference type="ARBA" id="ARBA00010663"/>
    </source>
</evidence>
<proteinExistence type="inferred from homology"/>
<evidence type="ECO:0000313" key="14">
    <source>
        <dbReference type="Proteomes" id="UP000807504"/>
    </source>
</evidence>
<dbReference type="GO" id="GO:0007631">
    <property type="term" value="P:feeding behavior"/>
    <property type="evidence" value="ECO:0007669"/>
    <property type="project" value="InterPro"/>
</dbReference>
<protein>
    <submittedName>
        <fullName evidence="13">Orexin receptor type 1 like protein</fullName>
    </submittedName>
</protein>
<keyword evidence="6 11" id="KW-0472">Membrane</keyword>
<dbReference type="AlphaFoldDB" id="A0A8T0G1T1"/>
<evidence type="ECO:0000256" key="8">
    <source>
        <dbReference type="ARBA" id="ARBA00023224"/>
    </source>
</evidence>
<feature type="transmembrane region" description="Helical" evidence="11">
    <location>
        <begin position="182"/>
        <end position="201"/>
    </location>
</feature>
<comment type="caution">
    <text evidence="13">The sequence shown here is derived from an EMBL/GenBank/DDBJ whole genome shotgun (WGS) entry which is preliminary data.</text>
</comment>
<keyword evidence="5 9" id="KW-0297">G-protein coupled receptor</keyword>
<evidence type="ECO:0000256" key="9">
    <source>
        <dbReference type="RuleBase" id="RU000688"/>
    </source>
</evidence>
<evidence type="ECO:0000256" key="11">
    <source>
        <dbReference type="SAM" id="Phobius"/>
    </source>
</evidence>
<reference evidence="13" key="1">
    <citation type="journal article" date="2020" name="bioRxiv">
        <title>Chromosome-level reference genome of the European wasp spider Argiope bruennichi: a resource for studies on range expansion and evolutionary adaptation.</title>
        <authorList>
            <person name="Sheffer M.M."/>
            <person name="Hoppe A."/>
            <person name="Krehenwinkel H."/>
            <person name="Uhl G."/>
            <person name="Kuss A.W."/>
            <person name="Jensen L."/>
            <person name="Jensen C."/>
            <person name="Gillespie R.G."/>
            <person name="Hoff K.J."/>
            <person name="Prost S."/>
        </authorList>
    </citation>
    <scope>NUCLEOTIDE SEQUENCE</scope>
</reference>
<evidence type="ECO:0000256" key="4">
    <source>
        <dbReference type="ARBA" id="ARBA00022989"/>
    </source>
</evidence>
<evidence type="ECO:0000256" key="3">
    <source>
        <dbReference type="ARBA" id="ARBA00022692"/>
    </source>
</evidence>
<keyword evidence="8 9" id="KW-0807">Transducer</keyword>
<reference evidence="13" key="2">
    <citation type="submission" date="2020-06" db="EMBL/GenBank/DDBJ databases">
        <authorList>
            <person name="Sheffer M."/>
        </authorList>
    </citation>
    <scope>NUCLEOTIDE SEQUENCE</scope>
</reference>
<dbReference type="PRINTS" id="PR00237">
    <property type="entry name" value="GPCRRHODOPSN"/>
</dbReference>
<dbReference type="PROSITE" id="PS00237">
    <property type="entry name" value="G_PROTEIN_RECEP_F1_1"/>
    <property type="match status" value="1"/>
</dbReference>
<feature type="region of interest" description="Disordered" evidence="10">
    <location>
        <begin position="1"/>
        <end position="30"/>
    </location>
</feature>
<feature type="domain" description="G-protein coupled receptors family 1 profile" evidence="12">
    <location>
        <begin position="81"/>
        <end position="338"/>
    </location>
</feature>
<name>A0A8T0G1T1_ARGBR</name>
<feature type="transmembrane region" description="Helical" evidence="11">
    <location>
        <begin position="316"/>
        <end position="334"/>
    </location>
</feature>
<dbReference type="InterPro" id="IPR017452">
    <property type="entry name" value="GPCR_Rhodpsn_7TM"/>
</dbReference>
<dbReference type="PANTHER" id="PTHR45695:SF15">
    <property type="entry name" value="OPSIN RH2"/>
    <property type="match status" value="1"/>
</dbReference>
<feature type="compositionally biased region" description="Polar residues" evidence="10">
    <location>
        <begin position="8"/>
        <end position="30"/>
    </location>
</feature>
<keyword evidence="7 9" id="KW-0675">Receptor</keyword>
<feature type="transmembrane region" description="Helical" evidence="11">
    <location>
        <begin position="142"/>
        <end position="161"/>
    </location>
</feature>
<evidence type="ECO:0000256" key="6">
    <source>
        <dbReference type="ARBA" id="ARBA00023136"/>
    </source>
</evidence>
<keyword evidence="14" id="KW-1185">Reference proteome</keyword>
<comment type="similarity">
    <text evidence="2 9">Belongs to the G-protein coupled receptor 1 family.</text>
</comment>
<feature type="transmembrane region" description="Helical" evidence="11">
    <location>
        <begin position="230"/>
        <end position="252"/>
    </location>
</feature>
<feature type="transmembrane region" description="Helical" evidence="11">
    <location>
        <begin position="65"/>
        <end position="90"/>
    </location>
</feature>